<dbReference type="AlphaFoldDB" id="A0AA88IDL4"/>
<feature type="compositionally biased region" description="Low complexity" evidence="2">
    <location>
        <begin position="49"/>
        <end position="58"/>
    </location>
</feature>
<feature type="transmembrane region" description="Helical" evidence="3">
    <location>
        <begin position="87"/>
        <end position="111"/>
    </location>
</feature>
<name>A0AA88IDL4_ARTSF</name>
<feature type="region of interest" description="Disordered" evidence="2">
    <location>
        <begin position="23"/>
        <end position="58"/>
    </location>
</feature>
<organism evidence="4 5">
    <name type="scientific">Artemia franciscana</name>
    <name type="common">Brine shrimp</name>
    <name type="synonym">Artemia sanfranciscana</name>
    <dbReference type="NCBI Taxonomy" id="6661"/>
    <lineage>
        <taxon>Eukaryota</taxon>
        <taxon>Metazoa</taxon>
        <taxon>Ecdysozoa</taxon>
        <taxon>Arthropoda</taxon>
        <taxon>Crustacea</taxon>
        <taxon>Branchiopoda</taxon>
        <taxon>Anostraca</taxon>
        <taxon>Artemiidae</taxon>
        <taxon>Artemia</taxon>
    </lineage>
</organism>
<evidence type="ECO:0000313" key="4">
    <source>
        <dbReference type="EMBL" id="KAK2719072.1"/>
    </source>
</evidence>
<keyword evidence="5" id="KW-1185">Reference proteome</keyword>
<comment type="caution">
    <text evidence="4">The sequence shown here is derived from an EMBL/GenBank/DDBJ whole genome shotgun (WGS) entry which is preliminary data.</text>
</comment>
<evidence type="ECO:0000256" key="1">
    <source>
        <dbReference type="ARBA" id="ARBA00005964"/>
    </source>
</evidence>
<protein>
    <submittedName>
        <fullName evidence="4">Uncharacterized protein</fullName>
    </submittedName>
</protein>
<proteinExistence type="inferred from homology"/>
<dbReference type="InterPro" id="IPR051093">
    <property type="entry name" value="Neuroligin/BSAL"/>
</dbReference>
<evidence type="ECO:0000256" key="3">
    <source>
        <dbReference type="SAM" id="Phobius"/>
    </source>
</evidence>
<reference evidence="4" key="1">
    <citation type="submission" date="2023-07" db="EMBL/GenBank/DDBJ databases">
        <title>Chromosome-level genome assembly of Artemia franciscana.</title>
        <authorList>
            <person name="Jo E."/>
        </authorList>
    </citation>
    <scope>NUCLEOTIDE SEQUENCE</scope>
    <source>
        <tissue evidence="4">Whole body</tissue>
    </source>
</reference>
<keyword evidence="3" id="KW-0472">Membrane</keyword>
<dbReference type="Proteomes" id="UP001187531">
    <property type="component" value="Unassembled WGS sequence"/>
</dbReference>
<evidence type="ECO:0000313" key="5">
    <source>
        <dbReference type="Proteomes" id="UP001187531"/>
    </source>
</evidence>
<keyword evidence="3" id="KW-1133">Transmembrane helix</keyword>
<accession>A0AA88IDL4</accession>
<keyword evidence="3" id="KW-0812">Transmembrane</keyword>
<comment type="similarity">
    <text evidence="1">Belongs to the type-B carboxylesterase/lipase family.</text>
</comment>
<evidence type="ECO:0000256" key="2">
    <source>
        <dbReference type="SAM" id="MobiDB-lite"/>
    </source>
</evidence>
<dbReference type="EMBL" id="JAVRJZ010000008">
    <property type="protein sequence ID" value="KAK2719072.1"/>
    <property type="molecule type" value="Genomic_DNA"/>
</dbReference>
<sequence>MRSHLRARRVAFWQRLVPELHRAGKDDPISDPGSDYPLPATSRNETEESNSTITTCSSSTSKLSVNHSATEIKNTTMPGETNIYSTALSLTIAIGCSLLVLNILIFAALYYKRDEKRLSERRCSVSTQSNLQMSSSMTLDSSYIPLMHPGQVRYPQDVSCIDCPIEYLGPGRAAQYGSGENNASEKSVL</sequence>
<dbReference type="PANTHER" id="PTHR43903">
    <property type="entry name" value="NEUROLIGIN"/>
    <property type="match status" value="1"/>
</dbReference>
<gene>
    <name evidence="4" type="ORF">QYM36_004785</name>
</gene>